<proteinExistence type="predicted"/>
<dbReference type="Proteomes" id="UP001150941">
    <property type="component" value="Unassembled WGS sequence"/>
</dbReference>
<evidence type="ECO:0000313" key="1">
    <source>
        <dbReference type="EMBL" id="KAJ5239566.1"/>
    </source>
</evidence>
<organism evidence="2 3">
    <name type="scientific">Penicillium chermesinum</name>
    <dbReference type="NCBI Taxonomy" id="63820"/>
    <lineage>
        <taxon>Eukaryota</taxon>
        <taxon>Fungi</taxon>
        <taxon>Dikarya</taxon>
        <taxon>Ascomycota</taxon>
        <taxon>Pezizomycotina</taxon>
        <taxon>Eurotiomycetes</taxon>
        <taxon>Eurotiomycetidae</taxon>
        <taxon>Eurotiales</taxon>
        <taxon>Aspergillaceae</taxon>
        <taxon>Penicillium</taxon>
    </lineage>
</organism>
<dbReference type="GeneID" id="83197347"/>
<sequence>MPDSFTTPDFPLYSDFSSSINIDDILDSALFTTESQSQGLQNEPQSTRGTCPDDLADLFPRDSPALTQGCSSIEQGQAFDMMGSMEHFNFTAKRVLENSDDLSKRLLMISAQVEDLQTRVAQTAASVDSLNKIFREVLKREYEAMSKLGEISSRLPVVFENTSSS</sequence>
<keyword evidence="3" id="KW-1185">Reference proteome</keyword>
<dbReference type="EMBL" id="JAPQKS010000003">
    <property type="protein sequence ID" value="KAJ5239566.1"/>
    <property type="molecule type" value="Genomic_DNA"/>
</dbReference>
<dbReference type="AlphaFoldDB" id="A0A9W9PKW7"/>
<gene>
    <name evidence="2" type="ORF">N7468_000747</name>
    <name evidence="1" type="ORF">N7468_004185</name>
</gene>
<protein>
    <submittedName>
        <fullName evidence="2">Uncharacterized protein</fullName>
    </submittedName>
</protein>
<comment type="caution">
    <text evidence="2">The sequence shown here is derived from an EMBL/GenBank/DDBJ whole genome shotgun (WGS) entry which is preliminary data.</text>
</comment>
<evidence type="ECO:0000313" key="2">
    <source>
        <dbReference type="EMBL" id="KAJ5249296.1"/>
    </source>
</evidence>
<reference evidence="2" key="1">
    <citation type="submission" date="2022-11" db="EMBL/GenBank/DDBJ databases">
        <authorList>
            <person name="Petersen C."/>
        </authorList>
    </citation>
    <scope>NUCLEOTIDE SEQUENCE</scope>
    <source>
        <strain evidence="2">IBT 19713</strain>
    </source>
</reference>
<evidence type="ECO:0000313" key="3">
    <source>
        <dbReference type="Proteomes" id="UP001150941"/>
    </source>
</evidence>
<dbReference type="RefSeq" id="XP_058336075.1">
    <property type="nucleotide sequence ID" value="XM_058470044.1"/>
</dbReference>
<accession>A0A9W9PKW7</accession>
<dbReference type="EMBL" id="JAPQKS010000001">
    <property type="protein sequence ID" value="KAJ5249296.1"/>
    <property type="molecule type" value="Genomic_DNA"/>
</dbReference>
<name>A0A9W9PKW7_9EURO</name>
<reference evidence="2" key="2">
    <citation type="journal article" date="2023" name="IMA Fungus">
        <title>Comparative genomic study of the Penicillium genus elucidates a diverse pangenome and 15 lateral gene transfer events.</title>
        <authorList>
            <person name="Petersen C."/>
            <person name="Sorensen T."/>
            <person name="Nielsen M.R."/>
            <person name="Sondergaard T.E."/>
            <person name="Sorensen J.L."/>
            <person name="Fitzpatrick D.A."/>
            <person name="Frisvad J.C."/>
            <person name="Nielsen K.L."/>
        </authorList>
    </citation>
    <scope>NUCLEOTIDE SEQUENCE</scope>
    <source>
        <strain evidence="2">IBT 19713</strain>
    </source>
</reference>